<dbReference type="GO" id="GO:0004497">
    <property type="term" value="F:monooxygenase activity"/>
    <property type="evidence" value="ECO:0007669"/>
    <property type="project" value="UniProtKB-KW"/>
</dbReference>
<gene>
    <name evidence="10" type="ORF">F53441_11391</name>
</gene>
<evidence type="ECO:0000256" key="3">
    <source>
        <dbReference type="ARBA" id="ARBA00022617"/>
    </source>
</evidence>
<dbReference type="Gene3D" id="1.10.630.10">
    <property type="entry name" value="Cytochrome P450"/>
    <property type="match status" value="1"/>
</dbReference>
<dbReference type="CDD" id="cd11041">
    <property type="entry name" value="CYP503A1-like"/>
    <property type="match status" value="1"/>
</dbReference>
<dbReference type="PROSITE" id="PS00086">
    <property type="entry name" value="CYTOCHROME_P450"/>
    <property type="match status" value="1"/>
</dbReference>
<dbReference type="GO" id="GO:0016705">
    <property type="term" value="F:oxidoreductase activity, acting on paired donors, with incorporation or reduction of molecular oxygen"/>
    <property type="evidence" value="ECO:0007669"/>
    <property type="project" value="InterPro"/>
</dbReference>
<keyword evidence="3 8" id="KW-0349">Heme</keyword>
<accession>A0A8H4K6D1</accession>
<proteinExistence type="inferred from homology"/>
<evidence type="ECO:0000313" key="10">
    <source>
        <dbReference type="EMBL" id="KAF4443608.1"/>
    </source>
</evidence>
<comment type="cofactor">
    <cofactor evidence="1 8">
        <name>heme</name>
        <dbReference type="ChEBI" id="CHEBI:30413"/>
    </cofactor>
</comment>
<dbReference type="InterPro" id="IPR001128">
    <property type="entry name" value="Cyt_P450"/>
</dbReference>
<keyword evidence="5 9" id="KW-0560">Oxidoreductase</keyword>
<evidence type="ECO:0000256" key="8">
    <source>
        <dbReference type="PIRSR" id="PIRSR602403-1"/>
    </source>
</evidence>
<comment type="similarity">
    <text evidence="2 9">Belongs to the cytochrome P450 family.</text>
</comment>
<evidence type="ECO:0000313" key="11">
    <source>
        <dbReference type="Proteomes" id="UP000605986"/>
    </source>
</evidence>
<protein>
    <submittedName>
        <fullName evidence="10">Putative cytochrome P450 monooxygenase (LovA)</fullName>
    </submittedName>
</protein>
<dbReference type="OrthoDB" id="1844152at2759"/>
<feature type="binding site" description="axial binding residue" evidence="8">
    <location>
        <position position="386"/>
    </location>
    <ligand>
        <name>heme</name>
        <dbReference type="ChEBI" id="CHEBI:30413"/>
    </ligand>
    <ligandPart>
        <name>Fe</name>
        <dbReference type="ChEBI" id="CHEBI:18248"/>
    </ligandPart>
</feature>
<dbReference type="SUPFAM" id="SSF48264">
    <property type="entry name" value="Cytochrome P450"/>
    <property type="match status" value="1"/>
</dbReference>
<dbReference type="PANTHER" id="PTHR46206">
    <property type="entry name" value="CYTOCHROME P450"/>
    <property type="match status" value="1"/>
</dbReference>
<evidence type="ECO:0000256" key="9">
    <source>
        <dbReference type="RuleBase" id="RU000461"/>
    </source>
</evidence>
<dbReference type="PANTHER" id="PTHR46206:SF2">
    <property type="entry name" value="CYTOCHROME P450 MONOOXYGENASE AUSG-RELATED"/>
    <property type="match status" value="1"/>
</dbReference>
<dbReference type="InterPro" id="IPR002403">
    <property type="entry name" value="Cyt_P450_E_grp-IV"/>
</dbReference>
<evidence type="ECO:0000256" key="1">
    <source>
        <dbReference type="ARBA" id="ARBA00001971"/>
    </source>
</evidence>
<keyword evidence="11" id="KW-1185">Reference proteome</keyword>
<dbReference type="InterPro" id="IPR017972">
    <property type="entry name" value="Cyt_P450_CS"/>
</dbReference>
<evidence type="ECO:0000256" key="5">
    <source>
        <dbReference type="ARBA" id="ARBA00023002"/>
    </source>
</evidence>
<dbReference type="Proteomes" id="UP000605986">
    <property type="component" value="Unassembled WGS sequence"/>
</dbReference>
<keyword evidence="4 8" id="KW-0479">Metal-binding</keyword>
<evidence type="ECO:0000256" key="6">
    <source>
        <dbReference type="ARBA" id="ARBA00023004"/>
    </source>
</evidence>
<dbReference type="GO" id="GO:0020037">
    <property type="term" value="F:heme binding"/>
    <property type="evidence" value="ECO:0007669"/>
    <property type="project" value="InterPro"/>
</dbReference>
<evidence type="ECO:0000256" key="4">
    <source>
        <dbReference type="ARBA" id="ARBA00022723"/>
    </source>
</evidence>
<name>A0A8H4K6D1_9HYPO</name>
<sequence length="451" mass="51861">MNSKHLLAKGRFLYNDKPYKAYTDWGEVLIIPPQFAESLKNNRQLEFMETAKDDIHGYLPGFEPGAPPIDITPVVNKYLTRALAKLTTPLSEEASLVVHHVLGDSTEWHEMQPQHEIIRIVSRMSSRVFMGKELCRDEGWLKASSDYTIQWFIAGEGLRYYPRWMRPYIHWFLPSCQAVRKKLDEARKFLQPHIDRRNATKQEAIAKGRPSPFDDSIIWFEKEYPGQADPARDQIGLSLVAIHTTTDLLTETLFNIALHPELLKPLREEIVSVLSTDGMKKTSLYNMKLLDSVIKESQRLRPVLLGVFRRTALSDITLPNGDVIKKGTKIVCDTTHQWNPEYYKDALKFDAYRFVRMRETSGQDKQAHLVSTSHNMLGFGHGVHSCPGRFFAANEIKIALCHMLLKYDWKIPDGVVPESSWFGMALLGDQKAKLLVRRRKEELDINAIEKE</sequence>
<dbReference type="AlphaFoldDB" id="A0A8H4K6D1"/>
<dbReference type="Pfam" id="PF00067">
    <property type="entry name" value="p450"/>
    <property type="match status" value="1"/>
</dbReference>
<dbReference type="GO" id="GO:0005506">
    <property type="term" value="F:iron ion binding"/>
    <property type="evidence" value="ECO:0007669"/>
    <property type="project" value="InterPro"/>
</dbReference>
<dbReference type="PRINTS" id="PR00465">
    <property type="entry name" value="EP450IV"/>
</dbReference>
<dbReference type="EMBL" id="JAADJG010000569">
    <property type="protein sequence ID" value="KAF4443608.1"/>
    <property type="molecule type" value="Genomic_DNA"/>
</dbReference>
<organism evidence="10 11">
    <name type="scientific">Fusarium austroafricanum</name>
    <dbReference type="NCBI Taxonomy" id="2364996"/>
    <lineage>
        <taxon>Eukaryota</taxon>
        <taxon>Fungi</taxon>
        <taxon>Dikarya</taxon>
        <taxon>Ascomycota</taxon>
        <taxon>Pezizomycotina</taxon>
        <taxon>Sordariomycetes</taxon>
        <taxon>Hypocreomycetidae</taxon>
        <taxon>Hypocreales</taxon>
        <taxon>Nectriaceae</taxon>
        <taxon>Fusarium</taxon>
        <taxon>Fusarium concolor species complex</taxon>
    </lineage>
</organism>
<dbReference type="InterPro" id="IPR036396">
    <property type="entry name" value="Cyt_P450_sf"/>
</dbReference>
<keyword evidence="7 9" id="KW-0503">Monooxygenase</keyword>
<keyword evidence="6 8" id="KW-0408">Iron</keyword>
<evidence type="ECO:0000256" key="2">
    <source>
        <dbReference type="ARBA" id="ARBA00010617"/>
    </source>
</evidence>
<reference evidence="10" key="1">
    <citation type="submission" date="2020-01" db="EMBL/GenBank/DDBJ databases">
        <title>Identification and distribution of gene clusters putatively required for synthesis of sphingolipid metabolism inhibitors in phylogenetically diverse species of the filamentous fungus Fusarium.</title>
        <authorList>
            <person name="Kim H.-S."/>
            <person name="Busman M."/>
            <person name="Brown D.W."/>
            <person name="Divon H."/>
            <person name="Uhlig S."/>
            <person name="Proctor R.H."/>
        </authorList>
    </citation>
    <scope>NUCLEOTIDE SEQUENCE</scope>
    <source>
        <strain evidence="10">NRRL 53441</strain>
    </source>
</reference>
<comment type="caution">
    <text evidence="10">The sequence shown here is derived from an EMBL/GenBank/DDBJ whole genome shotgun (WGS) entry which is preliminary data.</text>
</comment>
<evidence type="ECO:0000256" key="7">
    <source>
        <dbReference type="ARBA" id="ARBA00023033"/>
    </source>
</evidence>